<dbReference type="PROSITE" id="PS50222">
    <property type="entry name" value="EF_HAND_2"/>
    <property type="match status" value="1"/>
</dbReference>
<evidence type="ECO:0000313" key="4">
    <source>
        <dbReference type="EMBL" id="CDI55730.1"/>
    </source>
</evidence>
<dbReference type="GO" id="GO:0005509">
    <property type="term" value="F:calcium ion binding"/>
    <property type="evidence" value="ECO:0007669"/>
    <property type="project" value="InterPro"/>
</dbReference>
<keyword evidence="2" id="KW-0812">Transmembrane</keyword>
<dbReference type="InterPro" id="IPR002048">
    <property type="entry name" value="EF_hand_dom"/>
</dbReference>
<dbReference type="GO" id="GO:0046835">
    <property type="term" value="P:carbohydrate phosphorylation"/>
    <property type="evidence" value="ECO:0007669"/>
    <property type="project" value="TreeGrafter"/>
</dbReference>
<name>A0A077QZL7_9BASI</name>
<dbReference type="InterPro" id="IPR047141">
    <property type="entry name" value="Stealth"/>
</dbReference>
<evidence type="ECO:0000256" key="1">
    <source>
        <dbReference type="ARBA" id="ARBA00022679"/>
    </source>
</evidence>
<sequence>MSILSSMSGNRLHILRSRVVLLAVPGLVALLYLTGAFYKRDVSTERVGALPNSLDYQAEHATQGKLADPDIPSDEQPDLRDKCWTQWFSTGTICKNPPEQWTQQSQLDLVWSWNNTTLGNSTAYEASKTAAVRALTDSDLLRYSFRSAQQHMHSGFGTVTLLTPDVPTTALGVVVGSDVECTHTYQDDEGMSRKGQRPCWLASADPVYEPPRLLHHRQLACSSKSAKKICQESLLVAPEAATSTMLASQAQGLSDVRLVVLPHHIFADHVSASDFWSPLYGPSFRFNSDITAAGEVNAATQNDSEPADAPLIRASRLLNQRFENKARRKLLDLPQPLSRPIIQEMQQLWPQELDIAATTLDKRVDLPFLAAHYTVEKYREALLWSFIVAKHDRDGDGNLSPSEAQALLKDLGADAAGKYVFPRVEMPLRSTTSRTSVTESLRRASLPVRLGHEAIQASLDGDSLVSPRSPEASPSGIVNDEHDGANPLQVHAQNKRPVASVCTLARECLEPLINMVENSKGEHPASITAEIFKRVAFRAPLCGNCMIMHLTSQSGAQGLSAFLPSSDLEMSPNKTPPLDVNNSQDADFALRPAPILPSIKRIHAVSSLLARYTHTIVFQEHFVVPQMQTRLETKFGLTTLEFFNTSSLFSFKQHGKHPDPTQVKAEDAWIWTKYVRAWLSLRYPFPMRFESHTREI</sequence>
<evidence type="ECO:0000259" key="3">
    <source>
        <dbReference type="PROSITE" id="PS50222"/>
    </source>
</evidence>
<dbReference type="GO" id="GO:0003976">
    <property type="term" value="F:UDP-N-acetylglucosamine-lysosomal-enzyme N-acetylglucosaminephosphotransferase activity"/>
    <property type="evidence" value="ECO:0007669"/>
    <property type="project" value="TreeGrafter"/>
</dbReference>
<accession>A0A077QZL7</accession>
<proteinExistence type="predicted"/>
<protein>
    <submittedName>
        <fullName evidence="4">Udp-glucose 4-epimerase</fullName>
    </submittedName>
</protein>
<dbReference type="PANTHER" id="PTHR24045">
    <property type="match status" value="1"/>
</dbReference>
<dbReference type="GO" id="GO:0005794">
    <property type="term" value="C:Golgi apparatus"/>
    <property type="evidence" value="ECO:0007669"/>
    <property type="project" value="TreeGrafter"/>
</dbReference>
<dbReference type="AlphaFoldDB" id="A0A077QZL7"/>
<keyword evidence="2" id="KW-0472">Membrane</keyword>
<feature type="domain" description="EF-hand" evidence="3">
    <location>
        <begin position="379"/>
        <end position="414"/>
    </location>
</feature>
<keyword evidence="2" id="KW-1133">Transmembrane helix</keyword>
<evidence type="ECO:0000256" key="2">
    <source>
        <dbReference type="SAM" id="Phobius"/>
    </source>
</evidence>
<dbReference type="EMBL" id="HG529663">
    <property type="protein sequence ID" value="CDI55730.1"/>
    <property type="molecule type" value="Genomic_DNA"/>
</dbReference>
<feature type="transmembrane region" description="Helical" evidence="2">
    <location>
        <begin position="20"/>
        <end position="38"/>
    </location>
</feature>
<dbReference type="PANTHER" id="PTHR24045:SF0">
    <property type="entry name" value="N-ACETYLGLUCOSAMINE-1-PHOSPHOTRANSFERASE SUBUNITS ALPHA_BETA"/>
    <property type="match status" value="1"/>
</dbReference>
<keyword evidence="1" id="KW-0808">Transferase</keyword>
<reference evidence="4" key="1">
    <citation type="journal article" date="2014" name="Genome Biol. Evol.">
        <title>Gene Loss Rather Than Gene Gain Is Associated with a Host Jump from Monocots to Dicots in the Smut Fungus Melanopsichium pennsylvanicum.</title>
        <authorList>
            <person name="Sharma R."/>
            <person name="Mishra B."/>
            <person name="Runge F."/>
            <person name="Thines M."/>
        </authorList>
    </citation>
    <scope>NUCLEOTIDE SEQUENCE</scope>
    <source>
        <strain evidence="4">4</strain>
    </source>
</reference>
<organism evidence="4">
    <name type="scientific">Melanopsichium pennsylvanicum 4</name>
    <dbReference type="NCBI Taxonomy" id="1398559"/>
    <lineage>
        <taxon>Eukaryota</taxon>
        <taxon>Fungi</taxon>
        <taxon>Dikarya</taxon>
        <taxon>Basidiomycota</taxon>
        <taxon>Ustilaginomycotina</taxon>
        <taxon>Ustilaginomycetes</taxon>
        <taxon>Ustilaginales</taxon>
        <taxon>Ustilaginaceae</taxon>
        <taxon>Melanopsichium</taxon>
    </lineage>
</organism>